<evidence type="ECO:0000313" key="3">
    <source>
        <dbReference type="Proteomes" id="UP000054516"/>
    </source>
</evidence>
<proteinExistence type="predicted"/>
<reference evidence="2" key="1">
    <citation type="submission" date="2016-03" db="EMBL/GenBank/DDBJ databases">
        <title>Draft genome sequence of Rosellinia necatrix.</title>
        <authorList>
            <person name="Kanematsu S."/>
        </authorList>
    </citation>
    <scope>NUCLEOTIDE SEQUENCE [LARGE SCALE GENOMIC DNA]</scope>
    <source>
        <strain evidence="2">W97</strain>
    </source>
</reference>
<dbReference type="Proteomes" id="UP000054516">
    <property type="component" value="Unassembled WGS sequence"/>
</dbReference>
<dbReference type="AlphaFoldDB" id="A0A1S8AAH5"/>
<keyword evidence="3" id="KW-1185">Reference proteome</keyword>
<dbReference type="STRING" id="77044.A0A1S8AAH5"/>
<evidence type="ECO:0000256" key="1">
    <source>
        <dbReference type="SAM" id="MobiDB-lite"/>
    </source>
</evidence>
<accession>A0A1S8AAH5</accession>
<dbReference type="OrthoDB" id="4760839at2759"/>
<protein>
    <submittedName>
        <fullName evidence="2">Putative autophagy-related protein 22</fullName>
    </submittedName>
</protein>
<dbReference type="EMBL" id="DF977514">
    <property type="protein sequence ID" value="GAW27081.1"/>
    <property type="molecule type" value="Genomic_DNA"/>
</dbReference>
<evidence type="ECO:0000313" key="2">
    <source>
        <dbReference type="EMBL" id="GAW27081.1"/>
    </source>
</evidence>
<dbReference type="OMA" id="ESFRMSP"/>
<organism evidence="2">
    <name type="scientific">Rosellinia necatrix</name>
    <name type="common">White root-rot fungus</name>
    <dbReference type="NCBI Taxonomy" id="77044"/>
    <lineage>
        <taxon>Eukaryota</taxon>
        <taxon>Fungi</taxon>
        <taxon>Dikarya</taxon>
        <taxon>Ascomycota</taxon>
        <taxon>Pezizomycotina</taxon>
        <taxon>Sordariomycetes</taxon>
        <taxon>Xylariomycetidae</taxon>
        <taxon>Xylariales</taxon>
        <taxon>Xylariaceae</taxon>
        <taxon>Rosellinia</taxon>
    </lineage>
</organism>
<name>A0A1S8AAH5_ROSNE</name>
<feature type="compositionally biased region" description="Basic and acidic residues" evidence="1">
    <location>
        <begin position="65"/>
        <end position="76"/>
    </location>
</feature>
<gene>
    <name evidence="2" type="ORF">SAMD00023353_6900180</name>
</gene>
<feature type="region of interest" description="Disordered" evidence="1">
    <location>
        <begin position="32"/>
        <end position="79"/>
    </location>
</feature>
<sequence>MLPQNEQPRRPPPNPRLLSVQSIASKYSIRSHSSSFEADDELSSTTAESFRMSPRLSIDDGDGSPPDRRYPGEDNRPTSAKELSGWYMYSFAAETYVICAICK</sequence>